<dbReference type="AlphaFoldDB" id="A0AAN9IJI1"/>
<dbReference type="Pfam" id="PF03468">
    <property type="entry name" value="XS"/>
    <property type="match status" value="1"/>
</dbReference>
<keyword evidence="1 3" id="KW-0175">Coiled coil</keyword>
<dbReference type="InterPro" id="IPR038588">
    <property type="entry name" value="XS_domain_sf"/>
</dbReference>
<dbReference type="InterPro" id="IPR045177">
    <property type="entry name" value="FDM1-5/IDN2"/>
</dbReference>
<evidence type="ECO:0000313" key="7">
    <source>
        <dbReference type="EMBL" id="KAK7281497.1"/>
    </source>
</evidence>
<evidence type="ECO:0000259" key="4">
    <source>
        <dbReference type="Pfam" id="PF03468"/>
    </source>
</evidence>
<evidence type="ECO:0000256" key="1">
    <source>
        <dbReference type="ARBA" id="ARBA00023054"/>
    </source>
</evidence>
<proteinExistence type="predicted"/>
<evidence type="ECO:0000259" key="5">
    <source>
        <dbReference type="Pfam" id="PF03469"/>
    </source>
</evidence>
<organism evidence="7 8">
    <name type="scientific">Crotalaria pallida</name>
    <name type="common">Smooth rattlebox</name>
    <name type="synonym">Crotalaria striata</name>
    <dbReference type="NCBI Taxonomy" id="3830"/>
    <lineage>
        <taxon>Eukaryota</taxon>
        <taxon>Viridiplantae</taxon>
        <taxon>Streptophyta</taxon>
        <taxon>Embryophyta</taxon>
        <taxon>Tracheophyta</taxon>
        <taxon>Spermatophyta</taxon>
        <taxon>Magnoliopsida</taxon>
        <taxon>eudicotyledons</taxon>
        <taxon>Gunneridae</taxon>
        <taxon>Pentapetalae</taxon>
        <taxon>rosids</taxon>
        <taxon>fabids</taxon>
        <taxon>Fabales</taxon>
        <taxon>Fabaceae</taxon>
        <taxon>Papilionoideae</taxon>
        <taxon>50 kb inversion clade</taxon>
        <taxon>genistoids sensu lato</taxon>
        <taxon>core genistoids</taxon>
        <taxon>Crotalarieae</taxon>
        <taxon>Crotalaria</taxon>
    </lineage>
</organism>
<keyword evidence="2" id="KW-0943">RNA-mediated gene silencing</keyword>
<sequence>MGSNSSDEDSEISESEIDDYKEKFYNEIKVGKYKVQNPNATTVRCPWCEGKKKQSYKFKDLLQHATGIGSSSSRGINIKAKHQALAKYLKQDINNEADTMPDLEEIADEQPDLEERFVWPWKGIVANVFRNHEPEDYDNEQWQRKFQKYEPKASHVMHSDEFSGGYVVLDFGTDWTGFRQVMKLETDFLTANHGKKDWDSREMMSPSTDFYAWCARAEDYGSEGQVGTYLREKAALKTTSEVNEETWKERSQTLVNLVGEIDHANRAIGEVETRFTQTSMSLNEMMEERDLLHKNHVRAMERMQQVAREHALRTIEETEKLKRDIHTRSVELDRWCQQLSEQEASTAHERRKLEEEKKKKMESLILASEEQVKASNDFAKLLEVHKTEKKVHMDTILKMKKELEKEHTLKLEIAELEGKLKVFKCMNVMGDDPEQGRKKEIEEIEEKLFEMIEEMNYKNDENQALMIKEQQAKRELEDAQKEIIAELPKYLKGSTNIGVKKLGEISAKPFQKVCKDRYATQKLALSESANLHSKWQNEILDSTWQPFKIVEVEKEGKEVVIDEDDQKLSTLKTELGEEVYEAVVTALKEMVTALLDMNEYSSSGRRYVVPEIWNFKVGRRATLKEVIAYIIGRIKQIK</sequence>
<evidence type="ECO:0000256" key="3">
    <source>
        <dbReference type="SAM" id="Coils"/>
    </source>
</evidence>
<accession>A0AAN9IJI1</accession>
<dbReference type="InterPro" id="IPR005381">
    <property type="entry name" value="Znf-XS_domain"/>
</dbReference>
<dbReference type="Pfam" id="PF03470">
    <property type="entry name" value="zf-XS"/>
    <property type="match status" value="1"/>
</dbReference>
<feature type="coiled-coil region" evidence="3">
    <location>
        <begin position="399"/>
        <end position="482"/>
    </location>
</feature>
<feature type="coiled-coil region" evidence="3">
    <location>
        <begin position="336"/>
        <end position="370"/>
    </location>
</feature>
<evidence type="ECO:0000313" key="8">
    <source>
        <dbReference type="Proteomes" id="UP001372338"/>
    </source>
</evidence>
<feature type="domain" description="XS" evidence="4">
    <location>
        <begin position="114"/>
        <end position="220"/>
    </location>
</feature>
<feature type="domain" description="Zinc finger-XS" evidence="6">
    <location>
        <begin position="45"/>
        <end position="86"/>
    </location>
</feature>
<dbReference type="Gene3D" id="3.30.70.2890">
    <property type="entry name" value="XS domain"/>
    <property type="match status" value="1"/>
</dbReference>
<feature type="domain" description="Factor of DNA methylation 1-5/IDN2" evidence="5">
    <location>
        <begin position="500"/>
        <end position="637"/>
    </location>
</feature>
<dbReference type="GO" id="GO:0080188">
    <property type="term" value="P:gene silencing by siRNA-directed DNA methylation"/>
    <property type="evidence" value="ECO:0007669"/>
    <property type="project" value="InterPro"/>
</dbReference>
<comment type="caution">
    <text evidence="7">The sequence shown here is derived from an EMBL/GenBank/DDBJ whole genome shotgun (WGS) entry which is preliminary data.</text>
</comment>
<dbReference type="Pfam" id="PF03469">
    <property type="entry name" value="XH"/>
    <property type="match status" value="1"/>
</dbReference>
<dbReference type="EMBL" id="JAYWIO010000002">
    <property type="protein sequence ID" value="KAK7281497.1"/>
    <property type="molecule type" value="Genomic_DNA"/>
</dbReference>
<dbReference type="Proteomes" id="UP001372338">
    <property type="component" value="Unassembled WGS sequence"/>
</dbReference>
<evidence type="ECO:0000259" key="6">
    <source>
        <dbReference type="Pfam" id="PF03470"/>
    </source>
</evidence>
<evidence type="ECO:0000256" key="2">
    <source>
        <dbReference type="ARBA" id="ARBA00023158"/>
    </source>
</evidence>
<keyword evidence="8" id="KW-1185">Reference proteome</keyword>
<gene>
    <name evidence="7" type="ORF">RIF29_09551</name>
</gene>
<protein>
    <submittedName>
        <fullName evidence="7">Uncharacterized protein</fullName>
    </submittedName>
</protein>
<dbReference type="PANTHER" id="PTHR21596:SF77">
    <property type="entry name" value="XH_XS DOMAIN PROTEIN"/>
    <property type="match status" value="1"/>
</dbReference>
<reference evidence="7 8" key="1">
    <citation type="submission" date="2024-01" db="EMBL/GenBank/DDBJ databases">
        <title>The genomes of 5 underutilized Papilionoideae crops provide insights into root nodulation and disease resistanc.</title>
        <authorList>
            <person name="Yuan L."/>
        </authorList>
    </citation>
    <scope>NUCLEOTIDE SEQUENCE [LARGE SCALE GENOMIC DNA]</scope>
    <source>
        <strain evidence="7">ZHUSHIDOU_FW_LH</strain>
        <tissue evidence="7">Leaf</tissue>
    </source>
</reference>
<name>A0AAN9IJI1_CROPI</name>
<dbReference type="InterPro" id="IPR005380">
    <property type="entry name" value="XS_domain"/>
</dbReference>
<dbReference type="InterPro" id="IPR005379">
    <property type="entry name" value="FDM1-5/IDN2_XH"/>
</dbReference>
<dbReference type="PANTHER" id="PTHR21596">
    <property type="entry name" value="RIBONUCLEASE P SUBUNIT P38"/>
    <property type="match status" value="1"/>
</dbReference>